<reference evidence="1 2" key="1">
    <citation type="submission" date="2017-08" db="EMBL/GenBank/DDBJ databases">
        <title>The complete genome sequence of Maribacter sp. B1, isolated from deep-sea sediment.</title>
        <authorList>
            <person name="Wu Y.-H."/>
            <person name="Cheng H."/>
            <person name="Xu X.-W."/>
        </authorList>
    </citation>
    <scope>NUCLEOTIDE SEQUENCE [LARGE SCALE GENOMIC DNA]</scope>
    <source>
        <strain evidence="1 2">B1</strain>
    </source>
</reference>
<name>A0A223V6U1_9FLAO</name>
<evidence type="ECO:0000313" key="2">
    <source>
        <dbReference type="Proteomes" id="UP000215244"/>
    </source>
</evidence>
<organism evidence="1 2">
    <name type="scientific">Maribacter cobaltidurans</name>
    <dbReference type="NCBI Taxonomy" id="1178778"/>
    <lineage>
        <taxon>Bacteria</taxon>
        <taxon>Pseudomonadati</taxon>
        <taxon>Bacteroidota</taxon>
        <taxon>Flavobacteriia</taxon>
        <taxon>Flavobacteriales</taxon>
        <taxon>Flavobacteriaceae</taxon>
        <taxon>Maribacter</taxon>
    </lineage>
</organism>
<dbReference type="AlphaFoldDB" id="A0A223V6U1"/>
<evidence type="ECO:0008006" key="3">
    <source>
        <dbReference type="Google" id="ProtNLM"/>
    </source>
</evidence>
<proteinExistence type="predicted"/>
<dbReference type="Proteomes" id="UP000215244">
    <property type="component" value="Chromosome"/>
</dbReference>
<sequence>MSLKNIFKIENKIKIVSLLGLSIIIFSCTEAIDLSVPTESPRLVIEASIGWEKGTLGNNQTIKLSLTTPYYDTAPNPVAGASVRVENITNGDIFIFEDQQDGRYTTSDFEPMINNTYNLEVIYNNETYTAEETLMPVPEIDRIEQSRELGSDPEELDLTIYFNDPANEVNFYYITFLEGEDLLPTREIMSDEFTNGNEMSLLYEEDEADAEDEILPGDMVDINLYGISEEYYDFLHRLIEQSDNAGDPFATVPTRLRGNYKNLENPDNYAFGYFRITEFVNEVYTFVE</sequence>
<evidence type="ECO:0000313" key="1">
    <source>
        <dbReference type="EMBL" id="ASV30917.1"/>
    </source>
</evidence>
<dbReference type="InterPro" id="IPR025345">
    <property type="entry name" value="DUF4249"/>
</dbReference>
<keyword evidence="2" id="KW-1185">Reference proteome</keyword>
<dbReference type="PROSITE" id="PS51257">
    <property type="entry name" value="PROKAR_LIPOPROTEIN"/>
    <property type="match status" value="1"/>
</dbReference>
<protein>
    <recommendedName>
        <fullName evidence="3">DUF4249 domain-containing protein</fullName>
    </recommendedName>
</protein>
<accession>A0A223V6U1</accession>
<gene>
    <name evidence="1" type="ORF">CJ263_12220</name>
</gene>
<dbReference type="KEGG" id="marb:CJ263_12220"/>
<dbReference type="Pfam" id="PF14054">
    <property type="entry name" value="DUF4249"/>
    <property type="match status" value="1"/>
</dbReference>
<dbReference type="OrthoDB" id="1430047at2"/>
<dbReference type="EMBL" id="CP022957">
    <property type="protein sequence ID" value="ASV30917.1"/>
    <property type="molecule type" value="Genomic_DNA"/>
</dbReference>